<keyword evidence="8" id="KW-0131">Cell cycle</keyword>
<protein>
    <submittedName>
        <fullName evidence="12">OLC1v1034078C1</fullName>
    </submittedName>
</protein>
<keyword evidence="5" id="KW-0863">Zinc-finger</keyword>
<dbReference type="GO" id="GO:0061733">
    <property type="term" value="F:protein-lysine-acetyltransferase activity"/>
    <property type="evidence" value="ECO:0007669"/>
    <property type="project" value="TreeGrafter"/>
</dbReference>
<evidence type="ECO:0000313" key="12">
    <source>
        <dbReference type="EMBL" id="CAI9097607.1"/>
    </source>
</evidence>
<reference evidence="12" key="1">
    <citation type="submission" date="2023-03" db="EMBL/GenBank/DDBJ databases">
        <authorList>
            <person name="Julca I."/>
        </authorList>
    </citation>
    <scope>NUCLEOTIDE SEQUENCE</scope>
</reference>
<comment type="similarity">
    <text evidence="2">Belongs to the acetyltransferase family. ECO subfamily.</text>
</comment>
<dbReference type="Pfam" id="PF13880">
    <property type="entry name" value="Acetyltransf_13"/>
    <property type="match status" value="1"/>
</dbReference>
<dbReference type="GO" id="GO:0008270">
    <property type="term" value="F:zinc ion binding"/>
    <property type="evidence" value="ECO:0007669"/>
    <property type="project" value="UniProtKB-KW"/>
</dbReference>
<evidence type="ECO:0000256" key="2">
    <source>
        <dbReference type="ARBA" id="ARBA00005816"/>
    </source>
</evidence>
<dbReference type="GO" id="GO:0007064">
    <property type="term" value="P:mitotic sister chromatid cohesion"/>
    <property type="evidence" value="ECO:0007669"/>
    <property type="project" value="TreeGrafter"/>
</dbReference>
<evidence type="ECO:0000256" key="7">
    <source>
        <dbReference type="ARBA" id="ARBA00023242"/>
    </source>
</evidence>
<evidence type="ECO:0000259" key="11">
    <source>
        <dbReference type="Pfam" id="PF13880"/>
    </source>
</evidence>
<keyword evidence="9" id="KW-0012">Acyltransferase</keyword>
<dbReference type="Proteomes" id="UP001161247">
    <property type="component" value="Chromosome 3"/>
</dbReference>
<accession>A0AAV1CSJ1</accession>
<proteinExistence type="inferred from homology"/>
<organism evidence="12 13">
    <name type="scientific">Oldenlandia corymbosa var. corymbosa</name>
    <dbReference type="NCBI Taxonomy" id="529605"/>
    <lineage>
        <taxon>Eukaryota</taxon>
        <taxon>Viridiplantae</taxon>
        <taxon>Streptophyta</taxon>
        <taxon>Embryophyta</taxon>
        <taxon>Tracheophyta</taxon>
        <taxon>Spermatophyta</taxon>
        <taxon>Magnoliopsida</taxon>
        <taxon>eudicotyledons</taxon>
        <taxon>Gunneridae</taxon>
        <taxon>Pentapetalae</taxon>
        <taxon>asterids</taxon>
        <taxon>lamiids</taxon>
        <taxon>Gentianales</taxon>
        <taxon>Rubiaceae</taxon>
        <taxon>Rubioideae</taxon>
        <taxon>Spermacoceae</taxon>
        <taxon>Hedyotis-Oldenlandia complex</taxon>
        <taxon>Oldenlandia</taxon>
    </lineage>
</organism>
<evidence type="ECO:0000256" key="1">
    <source>
        <dbReference type="ARBA" id="ARBA00004123"/>
    </source>
</evidence>
<dbReference type="GO" id="GO:0000785">
    <property type="term" value="C:chromatin"/>
    <property type="evidence" value="ECO:0007669"/>
    <property type="project" value="TreeGrafter"/>
</dbReference>
<dbReference type="InterPro" id="IPR028005">
    <property type="entry name" value="AcTrfase_ESCO_Znf_dom"/>
</dbReference>
<evidence type="ECO:0000256" key="5">
    <source>
        <dbReference type="ARBA" id="ARBA00022771"/>
    </source>
</evidence>
<dbReference type="InterPro" id="IPR028009">
    <property type="entry name" value="ESCO_Acetyltransf_dom"/>
</dbReference>
<evidence type="ECO:0000256" key="3">
    <source>
        <dbReference type="ARBA" id="ARBA00022679"/>
    </source>
</evidence>
<evidence type="ECO:0000256" key="8">
    <source>
        <dbReference type="ARBA" id="ARBA00023306"/>
    </source>
</evidence>
<dbReference type="EMBL" id="OX459120">
    <property type="protein sequence ID" value="CAI9097607.1"/>
    <property type="molecule type" value="Genomic_DNA"/>
</dbReference>
<dbReference type="PANTHER" id="PTHR45884">
    <property type="entry name" value="N-ACETYLTRANSFERASE ECO"/>
    <property type="match status" value="1"/>
</dbReference>
<keyword evidence="7" id="KW-0539">Nucleus</keyword>
<evidence type="ECO:0000259" key="10">
    <source>
        <dbReference type="Pfam" id="PF13878"/>
    </source>
</evidence>
<comment type="subcellular location">
    <subcellularLocation>
        <location evidence="1">Nucleus</location>
    </subcellularLocation>
</comment>
<dbReference type="Pfam" id="PF13878">
    <property type="entry name" value="zf-C2H2_3"/>
    <property type="match status" value="1"/>
</dbReference>
<dbReference type="PANTHER" id="PTHR45884:SF2">
    <property type="entry name" value="N-ACETYLTRANSFERASE ECO"/>
    <property type="match status" value="1"/>
</dbReference>
<evidence type="ECO:0000256" key="6">
    <source>
        <dbReference type="ARBA" id="ARBA00022833"/>
    </source>
</evidence>
<gene>
    <name evidence="12" type="ORF">OLC1_LOCUS8045</name>
</gene>
<keyword evidence="6" id="KW-0862">Zinc</keyword>
<dbReference type="AlphaFoldDB" id="A0AAV1CSJ1"/>
<feature type="domain" description="N-acetyltransferase ESCO acetyl-transferase" evidence="11">
    <location>
        <begin position="286"/>
        <end position="354"/>
    </location>
</feature>
<keyword evidence="4" id="KW-0479">Metal-binding</keyword>
<evidence type="ECO:0000256" key="4">
    <source>
        <dbReference type="ARBA" id="ARBA00022723"/>
    </source>
</evidence>
<keyword evidence="13" id="KW-1185">Reference proteome</keyword>
<evidence type="ECO:0000313" key="13">
    <source>
        <dbReference type="Proteomes" id="UP001161247"/>
    </source>
</evidence>
<dbReference type="GO" id="GO:0005634">
    <property type="term" value="C:nucleus"/>
    <property type="evidence" value="ECO:0007669"/>
    <property type="project" value="UniProtKB-SubCell"/>
</dbReference>
<name>A0AAV1CSJ1_OLDCO</name>
<keyword evidence="3" id="KW-0808">Transferase</keyword>
<evidence type="ECO:0000256" key="9">
    <source>
        <dbReference type="ARBA" id="ARBA00023315"/>
    </source>
</evidence>
<sequence length="357" mass="40031">MQRKISAFFKPSAPPTSLKTTATFPGSENTISIVAAGGCEDPEISVTYTRRTKILERQGDEKLGESANIEEKNGVVVSDLELRKPQIVLNKKRNYAQFHLELGQSDFLLHTCKMCGFEYSKGDEVDEKVHKSFHQSYTQGIHFKGWRNERLVDLPSLNVGRILLVLGDDPAAHTAKVQEVVAMMEKELGDGWIYHQHCKVYLFVSTGRIRGCLVAEPIQKAYQASSRSLQQVSHFQNGKDRKEKAIVLQFGEVSFQRDRVRKKYSAEIQKKCDLNTGLILSEKEATPASCGIRAIWVTPSNRRKHIASSLLDAVRCSFSDKPILNRSELAFSQPTSVGEVLICNYVGGNSFLVYKTT</sequence>
<feature type="domain" description="N-acetyltransferase ESCO zinc-finger" evidence="10">
    <location>
        <begin position="97"/>
        <end position="135"/>
    </location>
</feature>